<evidence type="ECO:0000313" key="2">
    <source>
        <dbReference type="EMBL" id="MFE3848607.1"/>
    </source>
</evidence>
<comment type="caution">
    <text evidence="2">The sequence shown here is derived from an EMBL/GenBank/DDBJ whole genome shotgun (WGS) entry which is preliminary data.</text>
</comment>
<dbReference type="EMBL" id="JBHZQA010000007">
    <property type="protein sequence ID" value="MFE3848607.1"/>
    <property type="molecule type" value="Genomic_DNA"/>
</dbReference>
<dbReference type="GO" id="GO:0016746">
    <property type="term" value="F:acyltransferase activity"/>
    <property type="evidence" value="ECO:0007669"/>
    <property type="project" value="UniProtKB-KW"/>
</dbReference>
<evidence type="ECO:0000313" key="3">
    <source>
        <dbReference type="Proteomes" id="UP001600039"/>
    </source>
</evidence>
<dbReference type="SUPFAM" id="SSF55729">
    <property type="entry name" value="Acyl-CoA N-acyltransferases (Nat)"/>
    <property type="match status" value="1"/>
</dbReference>
<organism evidence="2 3">
    <name type="scientific">Flavobacterium fructosi</name>
    <dbReference type="NCBI Taxonomy" id="3230416"/>
    <lineage>
        <taxon>Bacteria</taxon>
        <taxon>Pseudomonadati</taxon>
        <taxon>Bacteroidota</taxon>
        <taxon>Flavobacteriia</taxon>
        <taxon>Flavobacteriales</taxon>
        <taxon>Flavobacteriaceae</taxon>
        <taxon>Flavobacterium</taxon>
    </lineage>
</organism>
<dbReference type="CDD" id="cd04301">
    <property type="entry name" value="NAT_SF"/>
    <property type="match status" value="1"/>
</dbReference>
<dbReference type="Gene3D" id="3.40.630.30">
    <property type="match status" value="1"/>
</dbReference>
<protein>
    <submittedName>
        <fullName evidence="2">GNAT family N-acetyltransferase</fullName>
        <ecNumber evidence="2">2.3.1.-</ecNumber>
    </submittedName>
</protein>
<keyword evidence="3" id="KW-1185">Reference proteome</keyword>
<keyword evidence="2" id="KW-0012">Acyltransferase</keyword>
<dbReference type="Proteomes" id="UP001600039">
    <property type="component" value="Unassembled WGS sequence"/>
</dbReference>
<dbReference type="RefSeq" id="WP_379858355.1">
    <property type="nucleotide sequence ID" value="NZ_JBHZQA010000007.1"/>
</dbReference>
<gene>
    <name evidence="2" type="ORF">ACFX5D_11605</name>
</gene>
<name>A0ABW6HNJ3_9FLAO</name>
<sequence>MKEIDKLDNPVWHSLSESHHSFAIDYNTVKFYQPDYCPFGGFTAVDTTYTAFTEYSKLVANFFIVGEKPKIPNSLKLNKELVCLQMVVTDKIDMEIKDEIVELGPEHYEELYELICLVQPAYFKRKTSLLGRYYGIFKNNKLIAVTGERMKMNHYIEVSAVVTHPNHTGMGYAKQLTTHTVNAIFDQSKKPYLHVAETNSIAIALYKKLAFTTRRKISFWNIVT</sequence>
<proteinExistence type="predicted"/>
<feature type="domain" description="N-acetyltransferase" evidence="1">
    <location>
        <begin position="98"/>
        <end position="224"/>
    </location>
</feature>
<dbReference type="InterPro" id="IPR013653">
    <property type="entry name" value="GCN5-like_dom"/>
</dbReference>
<dbReference type="InterPro" id="IPR016181">
    <property type="entry name" value="Acyl_CoA_acyltransferase"/>
</dbReference>
<dbReference type="InterPro" id="IPR000182">
    <property type="entry name" value="GNAT_dom"/>
</dbReference>
<accession>A0ABW6HNJ3</accession>
<dbReference type="PROSITE" id="PS51186">
    <property type="entry name" value="GNAT"/>
    <property type="match status" value="1"/>
</dbReference>
<keyword evidence="2" id="KW-0808">Transferase</keyword>
<dbReference type="Pfam" id="PF08445">
    <property type="entry name" value="FR47"/>
    <property type="match status" value="1"/>
</dbReference>
<reference evidence="2 3" key="1">
    <citation type="submission" date="2024-06" db="EMBL/GenBank/DDBJ databases">
        <title>Flavobacterium spp. isolated from glacier.</title>
        <authorList>
            <person name="Han D."/>
        </authorList>
    </citation>
    <scope>NUCLEOTIDE SEQUENCE [LARGE SCALE GENOMIC DNA]</scope>
    <source>
        <strain evidence="2 3">LB3P45</strain>
    </source>
</reference>
<evidence type="ECO:0000259" key="1">
    <source>
        <dbReference type="PROSITE" id="PS51186"/>
    </source>
</evidence>
<dbReference type="EC" id="2.3.1.-" evidence="2"/>